<proteinExistence type="predicted"/>
<dbReference type="Proteomes" id="UP000221961">
    <property type="component" value="Chromosome"/>
</dbReference>
<dbReference type="AlphaFoldDB" id="A0A291RT93"/>
<evidence type="ECO:0000259" key="1">
    <source>
        <dbReference type="Pfam" id="PF04149"/>
    </source>
</evidence>
<gene>
    <name evidence="2" type="ORF">CRH09_34110</name>
</gene>
<feature type="domain" description="DUF397" evidence="1">
    <location>
        <begin position="8"/>
        <end position="61"/>
    </location>
</feature>
<dbReference type="Pfam" id="PF04149">
    <property type="entry name" value="DUF397"/>
    <property type="match status" value="1"/>
</dbReference>
<dbReference type="InterPro" id="IPR007278">
    <property type="entry name" value="DUF397"/>
</dbReference>
<dbReference type="GeneID" id="88362302"/>
<sequence>MNVDLSEAKWIKSSRSTSSGGECVEVAHLGGGHVGVRDSKGKTGPTLRFAPGEWDAFVGGVFNGEFNRPA</sequence>
<dbReference type="EMBL" id="CP023778">
    <property type="protein sequence ID" value="ATL70468.1"/>
    <property type="molecule type" value="Genomic_DNA"/>
</dbReference>
<evidence type="ECO:0000313" key="2">
    <source>
        <dbReference type="EMBL" id="ATL70468.1"/>
    </source>
</evidence>
<dbReference type="RefSeq" id="WP_098697440.1">
    <property type="nucleotide sequence ID" value="NZ_CP023778.1"/>
</dbReference>
<reference evidence="2 3" key="1">
    <citation type="submission" date="2017-10" db="EMBL/GenBank/DDBJ databases">
        <title>Comparative genomics between pathogenic Norcardia.</title>
        <authorList>
            <person name="Zeng L."/>
        </authorList>
    </citation>
    <scope>NUCLEOTIDE SEQUENCE [LARGE SCALE GENOMIC DNA]</scope>
    <source>
        <strain evidence="2 3">NC_YFY_NT001</strain>
    </source>
</reference>
<accession>A0A291RT93</accession>
<evidence type="ECO:0000313" key="3">
    <source>
        <dbReference type="Proteomes" id="UP000221961"/>
    </source>
</evidence>
<organism evidence="2 3">
    <name type="scientific">Nocardia terpenica</name>
    <dbReference type="NCBI Taxonomy" id="455432"/>
    <lineage>
        <taxon>Bacteria</taxon>
        <taxon>Bacillati</taxon>
        <taxon>Actinomycetota</taxon>
        <taxon>Actinomycetes</taxon>
        <taxon>Mycobacteriales</taxon>
        <taxon>Nocardiaceae</taxon>
        <taxon>Nocardia</taxon>
    </lineage>
</organism>
<protein>
    <submittedName>
        <fullName evidence="2">DUF397 domain-containing protein</fullName>
    </submittedName>
</protein>
<dbReference type="KEGG" id="ntp:CRH09_34110"/>
<name>A0A291RT93_9NOCA</name>